<gene>
    <name evidence="1" type="ORF">HMH01_14335</name>
</gene>
<keyword evidence="2" id="KW-1185">Reference proteome</keyword>
<dbReference type="InterPro" id="IPR025528">
    <property type="entry name" value="BrnA_antitoxin"/>
</dbReference>
<evidence type="ECO:0000313" key="2">
    <source>
        <dbReference type="Proteomes" id="UP000572377"/>
    </source>
</evidence>
<name>A0A849L5F8_9RHOB</name>
<protein>
    <submittedName>
        <fullName evidence="1">DUF3022 domain-containing protein</fullName>
    </submittedName>
</protein>
<dbReference type="Pfam" id="PF14384">
    <property type="entry name" value="BrnA_antitoxin"/>
    <property type="match status" value="1"/>
</dbReference>
<dbReference type="EMBL" id="JABFBC010000002">
    <property type="protein sequence ID" value="NNU81615.1"/>
    <property type="molecule type" value="Genomic_DNA"/>
</dbReference>
<evidence type="ECO:0000313" key="1">
    <source>
        <dbReference type="EMBL" id="NNU81615.1"/>
    </source>
</evidence>
<dbReference type="RefSeq" id="WP_171326445.1">
    <property type="nucleotide sequence ID" value="NZ_JABFBC010000002.1"/>
</dbReference>
<sequence>MTERKRTRAEEKAYIQLLINLNEQESWIRAYRKKQTLIPSDWYSVERKVPVTPKRSKVTLRVDDRALRWFRRMGPGWQARVDAVLQAYMLSVISKEIEGEFDRDWKGDPI</sequence>
<accession>A0A849L5F8</accession>
<reference evidence="1 2" key="1">
    <citation type="submission" date="2020-05" db="EMBL/GenBank/DDBJ databases">
        <title>Gimesia benthica sp. nov., a novel planctomycete isolated from a deep-sea water sample of the Northwest Indian Ocean.</title>
        <authorList>
            <person name="Wang J."/>
            <person name="Ruan C."/>
            <person name="Song L."/>
            <person name="Zhu Y."/>
            <person name="Li A."/>
            <person name="Zheng X."/>
            <person name="Wang L."/>
            <person name="Lu Z."/>
            <person name="Huang Y."/>
            <person name="Du W."/>
            <person name="Zhou Y."/>
            <person name="Huang L."/>
            <person name="Dai X."/>
        </authorList>
    </citation>
    <scope>NUCLEOTIDE SEQUENCE [LARGE SCALE GENOMIC DNA]</scope>
    <source>
        <strain evidence="1 2">YYQ-30</strain>
    </source>
</reference>
<comment type="caution">
    <text evidence="1">The sequence shown here is derived from an EMBL/GenBank/DDBJ whole genome shotgun (WGS) entry which is preliminary data.</text>
</comment>
<dbReference type="AlphaFoldDB" id="A0A849L5F8"/>
<proteinExistence type="predicted"/>
<dbReference type="Proteomes" id="UP000572377">
    <property type="component" value="Unassembled WGS sequence"/>
</dbReference>
<organism evidence="1 2">
    <name type="scientific">Halovulum dunhuangense</name>
    <dbReference type="NCBI Taxonomy" id="1505036"/>
    <lineage>
        <taxon>Bacteria</taxon>
        <taxon>Pseudomonadati</taxon>
        <taxon>Pseudomonadota</taxon>
        <taxon>Alphaproteobacteria</taxon>
        <taxon>Rhodobacterales</taxon>
        <taxon>Paracoccaceae</taxon>
        <taxon>Halovulum</taxon>
    </lineage>
</organism>